<evidence type="ECO:0000313" key="1">
    <source>
        <dbReference type="EMBL" id="JAP18416.1"/>
    </source>
</evidence>
<name>A0A0V0HEU1_SOLCH</name>
<accession>A0A0V0HEU1</accession>
<organism evidence="1">
    <name type="scientific">Solanum chacoense</name>
    <name type="common">Chaco potato</name>
    <dbReference type="NCBI Taxonomy" id="4108"/>
    <lineage>
        <taxon>Eukaryota</taxon>
        <taxon>Viridiplantae</taxon>
        <taxon>Streptophyta</taxon>
        <taxon>Embryophyta</taxon>
        <taxon>Tracheophyta</taxon>
        <taxon>Spermatophyta</taxon>
        <taxon>Magnoliopsida</taxon>
        <taxon>eudicotyledons</taxon>
        <taxon>Gunneridae</taxon>
        <taxon>Pentapetalae</taxon>
        <taxon>asterids</taxon>
        <taxon>lamiids</taxon>
        <taxon>Solanales</taxon>
        <taxon>Solanaceae</taxon>
        <taxon>Solanoideae</taxon>
        <taxon>Solaneae</taxon>
        <taxon>Solanum</taxon>
    </lineage>
</organism>
<protein>
    <submittedName>
        <fullName evidence="1">Putative ovule protein</fullName>
    </submittedName>
</protein>
<dbReference type="AlphaFoldDB" id="A0A0V0HEU1"/>
<reference evidence="1" key="1">
    <citation type="submission" date="2015-12" db="EMBL/GenBank/DDBJ databases">
        <title>Gene expression during late stages of embryo sac development: a critical building block for successful pollen-pistil interactions.</title>
        <authorList>
            <person name="Liu Y."/>
            <person name="Joly V."/>
            <person name="Sabar M."/>
            <person name="Matton D.P."/>
        </authorList>
    </citation>
    <scope>NUCLEOTIDE SEQUENCE</scope>
</reference>
<proteinExistence type="predicted"/>
<dbReference type="EMBL" id="GEDG01021306">
    <property type="protein sequence ID" value="JAP18416.1"/>
    <property type="molecule type" value="Transcribed_RNA"/>
</dbReference>
<sequence>MLLVVSTGSVNHTCCRHDVLLHHYFFCTTLHIIHLKLAVQDLMSIYLFATNSFLPFSFFKYSDNAVSRV</sequence>